<protein>
    <submittedName>
        <fullName evidence="1">Uncharacterized protein</fullName>
    </submittedName>
</protein>
<keyword evidence="2" id="KW-1185">Reference proteome</keyword>
<dbReference type="Proteomes" id="UP001607303">
    <property type="component" value="Unassembled WGS sequence"/>
</dbReference>
<accession>A0ABD2ASC9</accession>
<organism evidence="1 2">
    <name type="scientific">Vespula maculifrons</name>
    <name type="common">Eastern yellow jacket</name>
    <name type="synonym">Wasp</name>
    <dbReference type="NCBI Taxonomy" id="7453"/>
    <lineage>
        <taxon>Eukaryota</taxon>
        <taxon>Metazoa</taxon>
        <taxon>Ecdysozoa</taxon>
        <taxon>Arthropoda</taxon>
        <taxon>Hexapoda</taxon>
        <taxon>Insecta</taxon>
        <taxon>Pterygota</taxon>
        <taxon>Neoptera</taxon>
        <taxon>Endopterygota</taxon>
        <taxon>Hymenoptera</taxon>
        <taxon>Apocrita</taxon>
        <taxon>Aculeata</taxon>
        <taxon>Vespoidea</taxon>
        <taxon>Vespidae</taxon>
        <taxon>Vespinae</taxon>
        <taxon>Vespula</taxon>
    </lineage>
</organism>
<dbReference type="EMBL" id="JAYRBN010000114">
    <property type="protein sequence ID" value="KAL2723511.1"/>
    <property type="molecule type" value="Genomic_DNA"/>
</dbReference>
<dbReference type="AlphaFoldDB" id="A0ABD2ASC9"/>
<reference evidence="1 2" key="1">
    <citation type="journal article" date="2024" name="Ann. Entomol. Soc. Am.">
        <title>Genomic analyses of the southern and eastern yellowjacket wasps (Hymenoptera: Vespidae) reveal evolutionary signatures of social life.</title>
        <authorList>
            <person name="Catto M.A."/>
            <person name="Caine P.B."/>
            <person name="Orr S.E."/>
            <person name="Hunt B.G."/>
            <person name="Goodisman M.A.D."/>
        </authorList>
    </citation>
    <scope>NUCLEOTIDE SEQUENCE [LARGE SCALE GENOMIC DNA]</scope>
    <source>
        <strain evidence="1">232</strain>
        <tissue evidence="1">Head and thorax</tissue>
    </source>
</reference>
<name>A0ABD2ASC9_VESMC</name>
<comment type="caution">
    <text evidence="1">The sequence shown here is derived from an EMBL/GenBank/DDBJ whole genome shotgun (WGS) entry which is preliminary data.</text>
</comment>
<sequence>MRTLSRPFGIVRNATRRFGCVSAASFVDHRYSAMFEERTIYISFFFSQIGSLLLACKRGPERYRIALFVFYRPHTKEEREQDVIRISALIESLAK</sequence>
<evidence type="ECO:0000313" key="2">
    <source>
        <dbReference type="Proteomes" id="UP001607303"/>
    </source>
</evidence>
<gene>
    <name evidence="1" type="ORF">V1477_019362</name>
</gene>
<proteinExistence type="predicted"/>
<evidence type="ECO:0000313" key="1">
    <source>
        <dbReference type="EMBL" id="KAL2723511.1"/>
    </source>
</evidence>